<protein>
    <submittedName>
        <fullName evidence="5">ATP-dependent Clp protease proteolytic subunit</fullName>
    </submittedName>
</protein>
<feature type="coiled-coil region" evidence="2">
    <location>
        <begin position="261"/>
        <end position="288"/>
    </location>
</feature>
<reference evidence="5" key="2">
    <citation type="journal article" date="2023" name="Nat. Commun.">
        <title>Identification of a novel Human Milk Oligosaccharides utilization cluster in the infant gut commensal Bacteroides dorei.</title>
        <authorList>
            <person name="Kijner S."/>
            <person name="Ennis D."/>
            <person name="Shmorak S."/>
            <person name="Florentin A."/>
            <person name="Yassour M."/>
        </authorList>
    </citation>
    <scope>NUCLEOTIDE SEQUENCE</scope>
    <source>
        <strain evidence="5">2</strain>
    </source>
</reference>
<dbReference type="EMBL" id="CP126056">
    <property type="protein sequence ID" value="WHX09813.1"/>
    <property type="molecule type" value="Genomic_DNA"/>
</dbReference>
<evidence type="ECO:0000313" key="6">
    <source>
        <dbReference type="Proteomes" id="UP000315833"/>
    </source>
</evidence>
<dbReference type="GO" id="GO:0006508">
    <property type="term" value="P:proteolysis"/>
    <property type="evidence" value="ECO:0007669"/>
    <property type="project" value="UniProtKB-KW"/>
</dbReference>
<evidence type="ECO:0000313" key="5">
    <source>
        <dbReference type="EMBL" id="WHX09813.1"/>
    </source>
</evidence>
<name>A0A5C6KZR8_9BACT</name>
<keyword evidence="5" id="KW-0378">Hydrolase</keyword>
<keyword evidence="2" id="KW-0175">Coiled coil</keyword>
<evidence type="ECO:0000313" key="4">
    <source>
        <dbReference type="EMBL" id="TWV68877.1"/>
    </source>
</evidence>
<dbReference type="InterPro" id="IPR029045">
    <property type="entry name" value="ClpP/crotonase-like_dom_sf"/>
</dbReference>
<proteinExistence type="inferred from homology"/>
<organism evidence="4 6">
    <name type="scientific">Phocaeicola dorei</name>
    <dbReference type="NCBI Taxonomy" id="357276"/>
    <lineage>
        <taxon>Bacteria</taxon>
        <taxon>Pseudomonadati</taxon>
        <taxon>Bacteroidota</taxon>
        <taxon>Bacteroidia</taxon>
        <taxon>Bacteroidales</taxon>
        <taxon>Bacteroidaceae</taxon>
        <taxon>Phocaeicola</taxon>
    </lineage>
</organism>
<evidence type="ECO:0000256" key="1">
    <source>
        <dbReference type="ARBA" id="ARBA00007039"/>
    </source>
</evidence>
<dbReference type="InterPro" id="IPR023562">
    <property type="entry name" value="ClpP/TepA"/>
</dbReference>
<reference evidence="4 6" key="1">
    <citation type="submission" date="2019-07" db="EMBL/GenBank/DDBJ databases">
        <title>Genome sequencing of Bacteroides dorei iSURF_12.</title>
        <authorList>
            <person name="Sevigny J.L."/>
            <person name="Ruoff K.L."/>
            <person name="Price C.E."/>
            <person name="Valls R.A."/>
            <person name="O'Toole G.A."/>
        </authorList>
    </citation>
    <scope>NUCLEOTIDE SEQUENCE [LARGE SCALE GENOMIC DNA]</scope>
    <source>
        <strain evidence="4 6">ANK132K_1B</strain>
    </source>
</reference>
<dbReference type="Gene3D" id="3.90.226.10">
    <property type="entry name" value="2-enoyl-CoA Hydratase, Chain A, domain 1"/>
    <property type="match status" value="1"/>
</dbReference>
<dbReference type="RefSeq" id="WP_100262916.1">
    <property type="nucleotide sequence ID" value="NZ_VOIF01000019.1"/>
</dbReference>
<dbReference type="PRINTS" id="PR00127">
    <property type="entry name" value="CLPPROTEASEP"/>
</dbReference>
<keyword evidence="5" id="KW-0645">Protease</keyword>
<dbReference type="GO" id="GO:0004252">
    <property type="term" value="F:serine-type endopeptidase activity"/>
    <property type="evidence" value="ECO:0007669"/>
    <property type="project" value="InterPro"/>
</dbReference>
<dbReference type="Pfam" id="PF00574">
    <property type="entry name" value="CLP_protease"/>
    <property type="match status" value="1"/>
</dbReference>
<dbReference type="InterPro" id="IPR001907">
    <property type="entry name" value="ClpP"/>
</dbReference>
<dbReference type="SUPFAM" id="SSF52096">
    <property type="entry name" value="ClpP/crotonase"/>
    <property type="match status" value="1"/>
</dbReference>
<feature type="region of interest" description="Disordered" evidence="3">
    <location>
        <begin position="297"/>
        <end position="333"/>
    </location>
</feature>
<sequence>MTYNLNIDDYIGRWGYSKQYVRNQLAGLKGKPVNVRISSLGGAVDDGLDIRQQFVDHGNVTAYLYGLVASSATIAALGAKKVCISRYCLFLVHKVSNWVDAWGQYNADQIQQLIDELKENKLQNDKFDLVLANMYAAKCNKKVDDILDVLKAGRWLTAQEALEYGFVDEIIEGDEDKLNLAAYEGKVNMLGLSPLPVASGSERDTADSHKLLNKILTKLDGLFSSKEKQSVPSIVSEMKKDYTKINTLLNVEGVEDSDGKVILTEEQVRAVNDRLDALETEVGEQKDLVRQRDEQIKNLQKSDGDTTTTSVKEDEKNDAVSAASMYDEVKDYI</sequence>
<evidence type="ECO:0000256" key="3">
    <source>
        <dbReference type="SAM" id="MobiDB-lite"/>
    </source>
</evidence>
<gene>
    <name evidence="4" type="ORF">FSA04_15345</name>
    <name evidence="5" type="ORF">QNN11_21830</name>
</gene>
<accession>A0A5C6KZR8</accession>
<dbReference type="GO" id="GO:0004176">
    <property type="term" value="F:ATP-dependent peptidase activity"/>
    <property type="evidence" value="ECO:0007669"/>
    <property type="project" value="InterPro"/>
</dbReference>
<dbReference type="Proteomes" id="UP000315833">
    <property type="component" value="Unassembled WGS sequence"/>
</dbReference>
<comment type="similarity">
    <text evidence="1">Belongs to the peptidase S14 family.</text>
</comment>
<dbReference type="CDD" id="cd07016">
    <property type="entry name" value="S14_ClpP_1"/>
    <property type="match status" value="1"/>
</dbReference>
<dbReference type="Proteomes" id="UP001177934">
    <property type="component" value="Chromosome"/>
</dbReference>
<dbReference type="AlphaFoldDB" id="A0A5C6KZR8"/>
<dbReference type="EMBL" id="VOIF01000019">
    <property type="protein sequence ID" value="TWV68877.1"/>
    <property type="molecule type" value="Genomic_DNA"/>
</dbReference>
<evidence type="ECO:0000256" key="2">
    <source>
        <dbReference type="SAM" id="Coils"/>
    </source>
</evidence>